<gene>
    <name evidence="2" type="ORF">DLM85_06020</name>
</gene>
<dbReference type="InterPro" id="IPR007497">
    <property type="entry name" value="SIMPL/DUF541"/>
</dbReference>
<accession>A0A328BTJ9</accession>
<proteinExistence type="predicted"/>
<organism evidence="2 3">
    <name type="scientific">Hymenobacter edaphi</name>
    <dbReference type="NCBI Taxonomy" id="2211146"/>
    <lineage>
        <taxon>Bacteria</taxon>
        <taxon>Pseudomonadati</taxon>
        <taxon>Bacteroidota</taxon>
        <taxon>Cytophagia</taxon>
        <taxon>Cytophagales</taxon>
        <taxon>Hymenobacteraceae</taxon>
        <taxon>Hymenobacter</taxon>
    </lineage>
</organism>
<evidence type="ECO:0000313" key="2">
    <source>
        <dbReference type="EMBL" id="RAK70393.1"/>
    </source>
</evidence>
<dbReference type="RefSeq" id="WP_111477143.1">
    <property type="nucleotide sequence ID" value="NZ_QHKM01000001.1"/>
</dbReference>
<evidence type="ECO:0000256" key="1">
    <source>
        <dbReference type="SAM" id="SignalP"/>
    </source>
</evidence>
<dbReference type="InterPro" id="IPR052022">
    <property type="entry name" value="26kDa_periplasmic_antigen"/>
</dbReference>
<evidence type="ECO:0000313" key="3">
    <source>
        <dbReference type="Proteomes" id="UP000248553"/>
    </source>
</evidence>
<dbReference type="Gene3D" id="3.30.110.170">
    <property type="entry name" value="Protein of unknown function (DUF541), domain 1"/>
    <property type="match status" value="1"/>
</dbReference>
<feature type="signal peptide" evidence="1">
    <location>
        <begin position="1"/>
        <end position="22"/>
    </location>
</feature>
<name>A0A328BTJ9_9BACT</name>
<dbReference type="OrthoDB" id="1242975at2"/>
<keyword evidence="3" id="KW-1185">Reference proteome</keyword>
<keyword evidence="1" id="KW-0732">Signal</keyword>
<comment type="caution">
    <text evidence="2">The sequence shown here is derived from an EMBL/GenBank/DDBJ whole genome shotgun (WGS) entry which is preliminary data.</text>
</comment>
<dbReference type="Pfam" id="PF04402">
    <property type="entry name" value="SIMPL"/>
    <property type="match status" value="1"/>
</dbReference>
<evidence type="ECO:0008006" key="4">
    <source>
        <dbReference type="Google" id="ProtNLM"/>
    </source>
</evidence>
<protein>
    <recommendedName>
        <fullName evidence="4">SIMPL domain-containing protein</fullName>
    </recommendedName>
</protein>
<feature type="chain" id="PRO_5016452128" description="SIMPL domain-containing protein" evidence="1">
    <location>
        <begin position="23"/>
        <end position="239"/>
    </location>
</feature>
<sequence length="239" mass="26614">MNHPQRLFLAASLLLTATLAQAQSSTLKADDLPYIEVSGTAEKEVVPDEIYLRIAIRERYAGKTKVTLEEQEEKLKNLVKALGISPANLYLADANADYVKVRWQKKDVLTQKDYTLKVTDAATVGRVFQELEKLEITDAAVGRVSHSQLESLRREVKIAAIKAAKDKAEYLLTAIGEHAGKPLIVREENSQGNPTLSNVSVSSYKLQRSGLTEGPEEDDDLQFQKVRIQSTIYVKFAIK</sequence>
<dbReference type="PANTHER" id="PTHR34387">
    <property type="entry name" value="SLR1258 PROTEIN"/>
    <property type="match status" value="1"/>
</dbReference>
<reference evidence="3" key="1">
    <citation type="submission" date="2018-05" db="EMBL/GenBank/DDBJ databases">
        <authorList>
            <person name="Nie L."/>
        </authorList>
    </citation>
    <scope>NUCLEOTIDE SEQUENCE [LARGE SCALE GENOMIC DNA]</scope>
    <source>
        <strain evidence="3">NL</strain>
    </source>
</reference>
<dbReference type="EMBL" id="QHKM01000001">
    <property type="protein sequence ID" value="RAK70393.1"/>
    <property type="molecule type" value="Genomic_DNA"/>
</dbReference>
<dbReference type="GO" id="GO:0006974">
    <property type="term" value="P:DNA damage response"/>
    <property type="evidence" value="ECO:0007669"/>
    <property type="project" value="TreeGrafter"/>
</dbReference>
<dbReference type="Proteomes" id="UP000248553">
    <property type="component" value="Unassembled WGS sequence"/>
</dbReference>
<dbReference type="AlphaFoldDB" id="A0A328BTJ9"/>
<dbReference type="PANTHER" id="PTHR34387:SF1">
    <property type="entry name" value="PERIPLASMIC IMMUNOGENIC PROTEIN"/>
    <property type="match status" value="1"/>
</dbReference>